<organism evidence="2 3">
    <name type="scientific">Iris pallida</name>
    <name type="common">Sweet iris</name>
    <dbReference type="NCBI Taxonomy" id="29817"/>
    <lineage>
        <taxon>Eukaryota</taxon>
        <taxon>Viridiplantae</taxon>
        <taxon>Streptophyta</taxon>
        <taxon>Embryophyta</taxon>
        <taxon>Tracheophyta</taxon>
        <taxon>Spermatophyta</taxon>
        <taxon>Magnoliopsida</taxon>
        <taxon>Liliopsida</taxon>
        <taxon>Asparagales</taxon>
        <taxon>Iridaceae</taxon>
        <taxon>Iridoideae</taxon>
        <taxon>Irideae</taxon>
        <taxon>Iris</taxon>
    </lineage>
</organism>
<feature type="compositionally biased region" description="Basic and acidic residues" evidence="1">
    <location>
        <begin position="59"/>
        <end position="77"/>
    </location>
</feature>
<evidence type="ECO:0000313" key="3">
    <source>
        <dbReference type="Proteomes" id="UP001140949"/>
    </source>
</evidence>
<feature type="region of interest" description="Disordered" evidence="1">
    <location>
        <begin position="59"/>
        <end position="151"/>
    </location>
</feature>
<proteinExistence type="predicted"/>
<comment type="caution">
    <text evidence="2">The sequence shown here is derived from an EMBL/GenBank/DDBJ whole genome shotgun (WGS) entry which is preliminary data.</text>
</comment>
<evidence type="ECO:0000313" key="2">
    <source>
        <dbReference type="EMBL" id="KAJ6828235.1"/>
    </source>
</evidence>
<evidence type="ECO:0000256" key="1">
    <source>
        <dbReference type="SAM" id="MobiDB-lite"/>
    </source>
</evidence>
<name>A0AAX6GIW2_IRIPA</name>
<feature type="compositionally biased region" description="Gly residues" evidence="1">
    <location>
        <begin position="1"/>
        <end position="11"/>
    </location>
</feature>
<feature type="region of interest" description="Disordered" evidence="1">
    <location>
        <begin position="1"/>
        <end position="44"/>
    </location>
</feature>
<accession>A0AAX6GIW2</accession>
<reference evidence="2" key="1">
    <citation type="journal article" date="2023" name="GigaByte">
        <title>Genome assembly of the bearded iris, Iris pallida Lam.</title>
        <authorList>
            <person name="Bruccoleri R.E."/>
            <person name="Oakeley E.J."/>
            <person name="Faust A.M.E."/>
            <person name="Altorfer M."/>
            <person name="Dessus-Babus S."/>
            <person name="Burckhardt D."/>
            <person name="Oertli M."/>
            <person name="Naumann U."/>
            <person name="Petersen F."/>
            <person name="Wong J."/>
        </authorList>
    </citation>
    <scope>NUCLEOTIDE SEQUENCE</scope>
    <source>
        <strain evidence="2">GSM-AAB239-AS_SAM_17_03QT</strain>
    </source>
</reference>
<dbReference type="EMBL" id="JANAVB010019599">
    <property type="protein sequence ID" value="KAJ6828235.1"/>
    <property type="molecule type" value="Genomic_DNA"/>
</dbReference>
<protein>
    <submittedName>
        <fullName evidence="2">Uncharacterized protein</fullName>
    </submittedName>
</protein>
<feature type="compositionally biased region" description="Polar residues" evidence="1">
    <location>
        <begin position="33"/>
        <end position="44"/>
    </location>
</feature>
<feature type="compositionally biased region" description="Polar residues" evidence="1">
    <location>
        <begin position="95"/>
        <end position="106"/>
    </location>
</feature>
<gene>
    <name evidence="2" type="ORF">M6B38_364150</name>
</gene>
<dbReference type="Proteomes" id="UP001140949">
    <property type="component" value="Unassembled WGS sequence"/>
</dbReference>
<sequence>MLGLGSGGGGCRSWSHAGSGGVSGERLHHKETAPSSRAANSSDLAITSSALEAIWEVRNSRTRDEVVDVDGTGERRAGSRSRRQAYSDGRVRGGTRSTAQPRTTGAETAKRVGARGSQRRDCSVRRAPGADGSQRPTSGYGGETRRTMAVG</sequence>
<keyword evidence="3" id="KW-1185">Reference proteome</keyword>
<dbReference type="AlphaFoldDB" id="A0AAX6GIW2"/>
<reference evidence="2" key="2">
    <citation type="submission" date="2023-04" db="EMBL/GenBank/DDBJ databases">
        <authorList>
            <person name="Bruccoleri R.E."/>
            <person name="Oakeley E.J."/>
            <person name="Faust A.-M."/>
            <person name="Dessus-Babus S."/>
            <person name="Altorfer M."/>
            <person name="Burckhardt D."/>
            <person name="Oertli M."/>
            <person name="Naumann U."/>
            <person name="Petersen F."/>
            <person name="Wong J."/>
        </authorList>
    </citation>
    <scope>NUCLEOTIDE SEQUENCE</scope>
    <source>
        <strain evidence="2">GSM-AAB239-AS_SAM_17_03QT</strain>
        <tissue evidence="2">Leaf</tissue>
    </source>
</reference>